<proteinExistence type="predicted"/>
<dbReference type="EMBL" id="JBCITK010000001">
    <property type="protein sequence ID" value="MEN0641648.1"/>
    <property type="molecule type" value="Genomic_DNA"/>
</dbReference>
<organism evidence="1 2">
    <name type="scientific">Alkalicoccobacillus gibsonii</name>
    <dbReference type="NCBI Taxonomy" id="79881"/>
    <lineage>
        <taxon>Bacteria</taxon>
        <taxon>Bacillati</taxon>
        <taxon>Bacillota</taxon>
        <taxon>Bacilli</taxon>
        <taxon>Bacillales</taxon>
        <taxon>Bacillaceae</taxon>
        <taxon>Alkalicoccobacillus</taxon>
    </lineage>
</organism>
<protein>
    <submittedName>
        <fullName evidence="1">Uncharacterized protein</fullName>
    </submittedName>
</protein>
<keyword evidence="2" id="KW-1185">Reference proteome</keyword>
<reference evidence="1 2" key="1">
    <citation type="submission" date="2024-03" db="EMBL/GenBank/DDBJ databases">
        <title>Bacilli Hybrid Assemblies.</title>
        <authorList>
            <person name="Kovac J."/>
        </authorList>
    </citation>
    <scope>NUCLEOTIDE SEQUENCE [LARGE SCALE GENOMIC DNA]</scope>
    <source>
        <strain evidence="1 2">FSL R7-0666</strain>
    </source>
</reference>
<sequence>MLHRLERELFHRELEFLKTLKGKATNEHSRFSAALEEEITHLEQVLEETEMHVLD</sequence>
<dbReference type="RefSeq" id="WP_203090810.1">
    <property type="nucleotide sequence ID" value="NZ_JAEUZA010000007.1"/>
</dbReference>
<accession>A0ABU9VCL8</accession>
<comment type="caution">
    <text evidence="1">The sequence shown here is derived from an EMBL/GenBank/DDBJ whole genome shotgun (WGS) entry which is preliminary data.</text>
</comment>
<name>A0ABU9VCL8_9BACI</name>
<evidence type="ECO:0000313" key="1">
    <source>
        <dbReference type="EMBL" id="MEN0641648.1"/>
    </source>
</evidence>
<evidence type="ECO:0000313" key="2">
    <source>
        <dbReference type="Proteomes" id="UP001418796"/>
    </source>
</evidence>
<gene>
    <name evidence="1" type="ORF">MKY91_00435</name>
</gene>
<dbReference type="Proteomes" id="UP001418796">
    <property type="component" value="Unassembled WGS sequence"/>
</dbReference>